<gene>
    <name evidence="2" type="ORF">GTP91_29850</name>
</gene>
<feature type="domain" description="DUF4440" evidence="1">
    <location>
        <begin position="13"/>
        <end position="118"/>
    </location>
</feature>
<protein>
    <submittedName>
        <fullName evidence="2">DUF4440 domain-containing protein</fullName>
    </submittedName>
</protein>
<dbReference type="EMBL" id="WWCW01000195">
    <property type="protein sequence ID" value="MYM91368.1"/>
    <property type="molecule type" value="Genomic_DNA"/>
</dbReference>
<evidence type="ECO:0000259" key="1">
    <source>
        <dbReference type="Pfam" id="PF14534"/>
    </source>
</evidence>
<dbReference type="InterPro" id="IPR027843">
    <property type="entry name" value="DUF4440"/>
</dbReference>
<proteinExistence type="predicted"/>
<organism evidence="2 3">
    <name type="scientific">Duganella vulcania</name>
    <dbReference type="NCBI Taxonomy" id="2692166"/>
    <lineage>
        <taxon>Bacteria</taxon>
        <taxon>Pseudomonadati</taxon>
        <taxon>Pseudomonadota</taxon>
        <taxon>Betaproteobacteria</taxon>
        <taxon>Burkholderiales</taxon>
        <taxon>Oxalobacteraceae</taxon>
        <taxon>Telluria group</taxon>
        <taxon>Duganella</taxon>
    </lineage>
</organism>
<dbReference type="Gene3D" id="3.10.450.50">
    <property type="match status" value="1"/>
</dbReference>
<name>A0A845GEH6_9BURK</name>
<dbReference type="AlphaFoldDB" id="A0A845GEH6"/>
<dbReference type="SUPFAM" id="SSF54427">
    <property type="entry name" value="NTF2-like"/>
    <property type="match status" value="1"/>
</dbReference>
<evidence type="ECO:0000313" key="2">
    <source>
        <dbReference type="EMBL" id="MYM91368.1"/>
    </source>
</evidence>
<reference evidence="2 3" key="1">
    <citation type="submission" date="2020-01" db="EMBL/GenBank/DDBJ databases">
        <title>Novel species isolated from a subtropical stream in China.</title>
        <authorList>
            <person name="Lu H."/>
        </authorList>
    </citation>
    <scope>NUCLEOTIDE SEQUENCE [LARGE SCALE GENOMIC DNA]</scope>
    <source>
        <strain evidence="2 3">FT82W</strain>
    </source>
</reference>
<dbReference type="Proteomes" id="UP000470302">
    <property type="component" value="Unassembled WGS sequence"/>
</dbReference>
<comment type="caution">
    <text evidence="2">The sequence shown here is derived from an EMBL/GenBank/DDBJ whole genome shotgun (WGS) entry which is preliminary data.</text>
</comment>
<sequence>MQATESDPLAAEAALSDWHRALEQHDWAAVGAGLTAEFVMIEQDRILDKAAVLALLTGSAALGRQRASLHGFRTRVQGDVAWTTARNDAVWIASDGAQTPYGFLETAVLRREGGAWRIDRYHATRLSSA</sequence>
<evidence type="ECO:0000313" key="3">
    <source>
        <dbReference type="Proteomes" id="UP000470302"/>
    </source>
</evidence>
<dbReference type="Pfam" id="PF14534">
    <property type="entry name" value="DUF4440"/>
    <property type="match status" value="1"/>
</dbReference>
<dbReference type="RefSeq" id="WP_161100017.1">
    <property type="nucleotide sequence ID" value="NZ_WWCW01000195.1"/>
</dbReference>
<accession>A0A845GEH6</accession>
<dbReference type="InterPro" id="IPR032710">
    <property type="entry name" value="NTF2-like_dom_sf"/>
</dbReference>